<dbReference type="PANTHER" id="PTHR12156">
    <property type="entry name" value="PLECKSTRIN HOMOLOGY-LIKE DOMAIN, FAMILY B, MEMBER 3"/>
    <property type="match status" value="1"/>
</dbReference>
<dbReference type="OMA" id="MGTRSRP"/>
<dbReference type="AlphaFoldDB" id="A0A4W2CIY7"/>
<evidence type="ECO:0000256" key="2">
    <source>
        <dbReference type="SAM" id="Coils"/>
    </source>
</evidence>
<dbReference type="Ensembl" id="ENSBIXT00000021651.1">
    <property type="protein sequence ID" value="ENSBIXP00000011883.1"/>
    <property type="gene ID" value="ENSBIXG00000000804.1"/>
</dbReference>
<evidence type="ECO:0000313" key="6">
    <source>
        <dbReference type="Proteomes" id="UP000314981"/>
    </source>
</evidence>
<evidence type="ECO:0000256" key="3">
    <source>
        <dbReference type="SAM" id="MobiDB-lite"/>
    </source>
</evidence>
<sequence length="791" mass="87816">MPRLRAGQAGRSLLPRELLDLLSPPLHFRAVGEGDRAACLSSLFPSHLSSGQKLLRRSAERSAPKPEPVRGPGLWGSRGLEFWNLAPEDPRTQGSWFVQRGRPGDPTLRSLGPASGALSVAFGRDAPAPWATPPTPPEPQAPPTRQEFSAAMGTRSSPDLGAPPAAVPECDTEVRSQGASKPQGHPKDSREPEAPEAPAELPSGQGAEQQAKEEEEVGEGSSTESSHDAAEAPSPVQTPATTPAPALSGEGVRGAARRLRAQQLEALTRVALMEQRVKELQRQRKELRIEMEVEVALLRGELAGERVAARREEEQLRELLGQQVDSEKGGQEQREQEQRRLSQERDRVEGLRQRLQEAQEQLDSQPEDQHERLLQGMQEMREQLDVAQRAYEDLEFQQLERESRQEEEDRDSPGASVPDPKVQELQASVAQHRRRIQVLEEQLKSLGEQMAAESRGLSRKKEEALQALTQERSRLLELNCLQGTPGGDFSEPNQALTKLLFTQKTDRQLLVLQDPTAHTAAATSSCLFSVHSSLQGSIGLQRTGSLSRKRGERASQRGCPRPLSLHCSGSLEASALPPEDGDSGRHPLYQLLNCGPRNRALYPDIARMEQLLQQAVAERERLLQAREGTRRSKEGSSGPPVPAIMAPPAPPSSPAGPRVLDLRQHLERWGHNPENCPHLRVSGGCCRGPLVKMGGRIKTWRKRWFCFDRQARRLAYYADKEETKLKGVIYFQAIEEVYYDHLRCAFKSPNPRLTFCVKTYERLFYMVAPSPEAVRIWMDVIVTAADENHAP</sequence>
<feature type="compositionally biased region" description="Basic and acidic residues" evidence="3">
    <location>
        <begin position="625"/>
        <end position="634"/>
    </location>
</feature>
<dbReference type="InterPro" id="IPR052212">
    <property type="entry name" value="PH-like_domain"/>
</dbReference>
<reference evidence="5" key="3">
    <citation type="submission" date="2025-09" db="UniProtKB">
        <authorList>
            <consortium name="Ensembl"/>
        </authorList>
    </citation>
    <scope>IDENTIFICATION</scope>
</reference>
<feature type="region of interest" description="Disordered" evidence="3">
    <location>
        <begin position="318"/>
        <end position="350"/>
    </location>
</feature>
<feature type="compositionally biased region" description="Basic and acidic residues" evidence="3">
    <location>
        <begin position="325"/>
        <end position="350"/>
    </location>
</feature>
<evidence type="ECO:0000256" key="1">
    <source>
        <dbReference type="ARBA" id="ARBA00023054"/>
    </source>
</evidence>
<feature type="compositionally biased region" description="Pro residues" evidence="3">
    <location>
        <begin position="130"/>
        <end position="142"/>
    </location>
</feature>
<dbReference type="InterPro" id="IPR001849">
    <property type="entry name" value="PH_domain"/>
</dbReference>
<dbReference type="Proteomes" id="UP000314981">
    <property type="component" value="Chromosome 18"/>
</dbReference>
<dbReference type="PANTHER" id="PTHR12156:SF22">
    <property type="entry name" value="PLECKSTRIN HOMOLOGY-LIKE DOMAIN FAMILY B MEMBER 3"/>
    <property type="match status" value="1"/>
</dbReference>
<feature type="region of interest" description="Disordered" evidence="3">
    <location>
        <begin position="399"/>
        <end position="429"/>
    </location>
</feature>
<evidence type="ECO:0000259" key="4">
    <source>
        <dbReference type="PROSITE" id="PS50003"/>
    </source>
</evidence>
<feature type="region of interest" description="Disordered" evidence="3">
    <location>
        <begin position="94"/>
        <end position="254"/>
    </location>
</feature>
<dbReference type="Gene3D" id="2.30.29.30">
    <property type="entry name" value="Pleckstrin-homology domain (PH domain)/Phosphotyrosine-binding domain (PTB)"/>
    <property type="match status" value="1"/>
</dbReference>
<dbReference type="STRING" id="30522.A0A4W2CIY7"/>
<dbReference type="SMART" id="SM00233">
    <property type="entry name" value="PH"/>
    <property type="match status" value="1"/>
</dbReference>
<name>A0A4W2CIY7_BOBOX</name>
<feature type="region of interest" description="Disordered" evidence="3">
    <location>
        <begin position="541"/>
        <end position="565"/>
    </location>
</feature>
<dbReference type="CDD" id="cd14673">
    <property type="entry name" value="PH_PHLDB1_2"/>
    <property type="match status" value="1"/>
</dbReference>
<dbReference type="PROSITE" id="PS50003">
    <property type="entry name" value="PH_DOMAIN"/>
    <property type="match status" value="1"/>
</dbReference>
<feature type="compositionally biased region" description="Low complexity" evidence="3">
    <location>
        <begin position="196"/>
        <end position="209"/>
    </location>
</feature>
<reference evidence="5 6" key="1">
    <citation type="submission" date="2018-11" db="EMBL/GenBank/DDBJ databases">
        <title>Haplotype-resolved cattle genomes.</title>
        <authorList>
            <person name="Low W.Y."/>
            <person name="Tearle R."/>
            <person name="Bickhart D.M."/>
            <person name="Rosen B.D."/>
            <person name="Koren S."/>
            <person name="Rhie A."/>
            <person name="Hiendleder S."/>
            <person name="Phillippy A.M."/>
            <person name="Smith T.P.L."/>
            <person name="Williams J.L."/>
        </authorList>
    </citation>
    <scope>NUCLEOTIDE SEQUENCE [LARGE SCALE GENOMIC DNA]</scope>
</reference>
<dbReference type="SUPFAM" id="SSF50729">
    <property type="entry name" value="PH domain-like"/>
    <property type="match status" value="1"/>
</dbReference>
<dbReference type="Pfam" id="PF00169">
    <property type="entry name" value="PH"/>
    <property type="match status" value="1"/>
</dbReference>
<organism evidence="5 6">
    <name type="scientific">Bos indicus x Bos taurus</name>
    <name type="common">Hybrid cattle</name>
    <dbReference type="NCBI Taxonomy" id="30522"/>
    <lineage>
        <taxon>Eukaryota</taxon>
        <taxon>Metazoa</taxon>
        <taxon>Chordata</taxon>
        <taxon>Craniata</taxon>
        <taxon>Vertebrata</taxon>
        <taxon>Euteleostomi</taxon>
        <taxon>Mammalia</taxon>
        <taxon>Eutheria</taxon>
        <taxon>Laurasiatheria</taxon>
        <taxon>Artiodactyla</taxon>
        <taxon>Ruminantia</taxon>
        <taxon>Pecora</taxon>
        <taxon>Bovidae</taxon>
        <taxon>Bovinae</taxon>
        <taxon>Bos</taxon>
    </lineage>
</organism>
<accession>A0A4W2CIY7</accession>
<feature type="domain" description="PH" evidence="4">
    <location>
        <begin position="683"/>
        <end position="786"/>
    </location>
</feature>
<dbReference type="FunFam" id="2.30.29.30:FF:000006">
    <property type="entry name" value="Pleckstrin homology like domain family B member 1"/>
    <property type="match status" value="1"/>
</dbReference>
<keyword evidence="1 2" id="KW-0175">Coiled coil</keyword>
<keyword evidence="6" id="KW-1185">Reference proteome</keyword>
<feature type="region of interest" description="Disordered" evidence="3">
    <location>
        <begin position="55"/>
        <end position="74"/>
    </location>
</feature>
<proteinExistence type="predicted"/>
<protein>
    <submittedName>
        <fullName evidence="5">Pleckstrin homology like domain family B member 3</fullName>
    </submittedName>
</protein>
<feature type="compositionally biased region" description="Low complexity" evidence="3">
    <location>
        <begin position="238"/>
        <end position="254"/>
    </location>
</feature>
<dbReference type="InterPro" id="IPR037810">
    <property type="entry name" value="PHLDB1/2/3_PH"/>
</dbReference>
<dbReference type="InterPro" id="IPR011993">
    <property type="entry name" value="PH-like_dom_sf"/>
</dbReference>
<feature type="region of interest" description="Disordered" evidence="3">
    <location>
        <begin position="625"/>
        <end position="656"/>
    </location>
</feature>
<feature type="compositionally biased region" description="Pro residues" evidence="3">
    <location>
        <begin position="639"/>
        <end position="654"/>
    </location>
</feature>
<evidence type="ECO:0000313" key="5">
    <source>
        <dbReference type="Ensembl" id="ENSBIXP00000011883.1"/>
    </source>
</evidence>
<feature type="compositionally biased region" description="Basic and acidic residues" evidence="3">
    <location>
        <begin position="57"/>
        <end position="68"/>
    </location>
</feature>
<reference evidence="5" key="2">
    <citation type="submission" date="2025-08" db="UniProtKB">
        <authorList>
            <consortium name="Ensembl"/>
        </authorList>
    </citation>
    <scope>IDENTIFICATION</scope>
</reference>
<feature type="coiled-coil region" evidence="2">
    <location>
        <begin position="263"/>
        <end position="297"/>
    </location>
</feature>
<gene>
    <name evidence="5" type="primary">PHLDB3</name>
</gene>